<gene>
    <name evidence="1" type="ORF">HNQ99_003070</name>
</gene>
<dbReference type="Proteomes" id="UP000575068">
    <property type="component" value="Unassembled WGS sequence"/>
</dbReference>
<evidence type="ECO:0000313" key="1">
    <source>
        <dbReference type="EMBL" id="MBB4642734.1"/>
    </source>
</evidence>
<organism evidence="1 2">
    <name type="scientific">Rhizorhapis suberifaciens</name>
    <name type="common">corky root of lettuce</name>
    <dbReference type="NCBI Taxonomy" id="13656"/>
    <lineage>
        <taxon>Bacteria</taxon>
        <taxon>Pseudomonadati</taxon>
        <taxon>Pseudomonadota</taxon>
        <taxon>Alphaproteobacteria</taxon>
        <taxon>Sphingomonadales</taxon>
        <taxon>Sphingomonadaceae</taxon>
        <taxon>Rhizorhapis</taxon>
    </lineage>
</organism>
<dbReference type="EMBL" id="JACHOV010000014">
    <property type="protein sequence ID" value="MBB4642734.1"/>
    <property type="molecule type" value="Genomic_DNA"/>
</dbReference>
<keyword evidence="2" id="KW-1185">Reference proteome</keyword>
<protein>
    <submittedName>
        <fullName evidence="1">Uncharacterized protein</fullName>
    </submittedName>
</protein>
<proteinExistence type="predicted"/>
<sequence>MVISPKVAVMPGNDPRFLGRVFKLRPGGAIRLSIKRRKTLSTNATGCVIGV</sequence>
<dbReference type="AlphaFoldDB" id="A0A840HZ84"/>
<accession>A0A840HZ84</accession>
<comment type="caution">
    <text evidence="1">The sequence shown here is derived from an EMBL/GenBank/DDBJ whole genome shotgun (WGS) entry which is preliminary data.</text>
</comment>
<reference evidence="1 2" key="1">
    <citation type="submission" date="2020-08" db="EMBL/GenBank/DDBJ databases">
        <title>Genomic Encyclopedia of Type Strains, Phase IV (KMG-IV): sequencing the most valuable type-strain genomes for metagenomic binning, comparative biology and taxonomic classification.</title>
        <authorList>
            <person name="Goeker M."/>
        </authorList>
    </citation>
    <scope>NUCLEOTIDE SEQUENCE [LARGE SCALE GENOMIC DNA]</scope>
    <source>
        <strain evidence="1 2">DSM 7465</strain>
    </source>
</reference>
<name>A0A840HZ84_9SPHN</name>
<evidence type="ECO:0000313" key="2">
    <source>
        <dbReference type="Proteomes" id="UP000575068"/>
    </source>
</evidence>